<dbReference type="AlphaFoldDB" id="A0A8J2MTK6"/>
<dbReference type="Proteomes" id="UP000786811">
    <property type="component" value="Unassembled WGS sequence"/>
</dbReference>
<reference evidence="1" key="1">
    <citation type="submission" date="2021-04" db="EMBL/GenBank/DDBJ databases">
        <authorList>
            <person name="Chebbi M.A.C M."/>
        </authorList>
    </citation>
    <scope>NUCLEOTIDE SEQUENCE</scope>
</reference>
<name>A0A8J2MTK6_COTCN</name>
<sequence>MDDDRWTKICIKNEMREIMNKNPTKWGKTIEKFLQKIGIGELPKMIYEGCSSDDVEEKIKSGLENYKWMLDEKEEILIKKSTYNELYKNIKTEESNNYWKRDNIRSEDKETWARLRCGNIWREGKKGQNNWGCRICEKEQETIIHIIKCKEIHEKITVEGKQAKNKWLEEVNNDVSSELMIETLKGEIKKDLCTFIRDVERVFKEKALNNKNCQGAADI</sequence>
<protein>
    <submittedName>
        <fullName evidence="1">Uncharacterized protein</fullName>
    </submittedName>
</protein>
<dbReference type="OrthoDB" id="7697635at2759"/>
<dbReference type="EMBL" id="CAJNRD030001122">
    <property type="protein sequence ID" value="CAG5100203.1"/>
    <property type="molecule type" value="Genomic_DNA"/>
</dbReference>
<evidence type="ECO:0000313" key="2">
    <source>
        <dbReference type="Proteomes" id="UP000786811"/>
    </source>
</evidence>
<comment type="caution">
    <text evidence="1">The sequence shown here is derived from an EMBL/GenBank/DDBJ whole genome shotgun (WGS) entry which is preliminary data.</text>
</comment>
<proteinExistence type="predicted"/>
<keyword evidence="2" id="KW-1185">Reference proteome</keyword>
<evidence type="ECO:0000313" key="1">
    <source>
        <dbReference type="EMBL" id="CAG5100203.1"/>
    </source>
</evidence>
<accession>A0A8J2MTK6</accession>
<organism evidence="1 2">
    <name type="scientific">Cotesia congregata</name>
    <name type="common">Parasitoid wasp</name>
    <name type="synonym">Apanteles congregatus</name>
    <dbReference type="NCBI Taxonomy" id="51543"/>
    <lineage>
        <taxon>Eukaryota</taxon>
        <taxon>Metazoa</taxon>
        <taxon>Ecdysozoa</taxon>
        <taxon>Arthropoda</taxon>
        <taxon>Hexapoda</taxon>
        <taxon>Insecta</taxon>
        <taxon>Pterygota</taxon>
        <taxon>Neoptera</taxon>
        <taxon>Endopterygota</taxon>
        <taxon>Hymenoptera</taxon>
        <taxon>Apocrita</taxon>
        <taxon>Ichneumonoidea</taxon>
        <taxon>Braconidae</taxon>
        <taxon>Microgastrinae</taxon>
        <taxon>Cotesia</taxon>
    </lineage>
</organism>
<gene>
    <name evidence="1" type="ORF">HICCMSTLAB_LOCUS9436</name>
</gene>